<dbReference type="CDD" id="cd00024">
    <property type="entry name" value="CD_CSD"/>
    <property type="match status" value="1"/>
</dbReference>
<dbReference type="InterPro" id="IPR051219">
    <property type="entry name" value="Heterochromatin_chromo-domain"/>
</dbReference>
<dbReference type="Proteomes" id="UP000184267">
    <property type="component" value="Unassembled WGS sequence"/>
</dbReference>
<dbReference type="GO" id="GO:0006338">
    <property type="term" value="P:chromatin remodeling"/>
    <property type="evidence" value="ECO:0007669"/>
    <property type="project" value="UniProtKB-ARBA"/>
</dbReference>
<feature type="domain" description="Chromo" evidence="3">
    <location>
        <begin position="13"/>
        <end position="73"/>
    </location>
</feature>
<proteinExistence type="predicted"/>
<evidence type="ECO:0000259" key="3">
    <source>
        <dbReference type="PROSITE" id="PS50013"/>
    </source>
</evidence>
<organism evidence="4 5">
    <name type="scientific">Trametes pubescens</name>
    <name type="common">White-rot fungus</name>
    <dbReference type="NCBI Taxonomy" id="154538"/>
    <lineage>
        <taxon>Eukaryota</taxon>
        <taxon>Fungi</taxon>
        <taxon>Dikarya</taxon>
        <taxon>Basidiomycota</taxon>
        <taxon>Agaricomycotina</taxon>
        <taxon>Agaricomycetes</taxon>
        <taxon>Polyporales</taxon>
        <taxon>Polyporaceae</taxon>
        <taxon>Trametes</taxon>
    </lineage>
</organism>
<dbReference type="SUPFAM" id="SSF54160">
    <property type="entry name" value="Chromo domain-like"/>
    <property type="match status" value="1"/>
</dbReference>
<dbReference type="InterPro" id="IPR000953">
    <property type="entry name" value="Chromo/chromo_shadow_dom"/>
</dbReference>
<dbReference type="SMART" id="SM00298">
    <property type="entry name" value="CHROMO"/>
    <property type="match status" value="1"/>
</dbReference>
<evidence type="ECO:0000256" key="2">
    <source>
        <dbReference type="ARBA" id="ARBA00023242"/>
    </source>
</evidence>
<dbReference type="GO" id="GO:0005634">
    <property type="term" value="C:nucleus"/>
    <property type="evidence" value="ECO:0007669"/>
    <property type="project" value="UniProtKB-SubCell"/>
</dbReference>
<dbReference type="InterPro" id="IPR016197">
    <property type="entry name" value="Chromo-like_dom_sf"/>
</dbReference>
<dbReference type="Pfam" id="PF00385">
    <property type="entry name" value="Chromo"/>
    <property type="match status" value="1"/>
</dbReference>
<evidence type="ECO:0000313" key="4">
    <source>
        <dbReference type="EMBL" id="OJT15193.1"/>
    </source>
</evidence>
<protein>
    <recommendedName>
        <fullName evidence="3">Chromo domain-containing protein</fullName>
    </recommendedName>
</protein>
<gene>
    <name evidence="4" type="ORF">TRAPUB_8245</name>
</gene>
<dbReference type="EMBL" id="MNAD01000192">
    <property type="protein sequence ID" value="OJT15193.1"/>
    <property type="molecule type" value="Genomic_DNA"/>
</dbReference>
<dbReference type="PROSITE" id="PS50013">
    <property type="entry name" value="CHROMO_2"/>
    <property type="match status" value="1"/>
</dbReference>
<dbReference type="PANTHER" id="PTHR22812">
    <property type="entry name" value="CHROMOBOX PROTEIN"/>
    <property type="match status" value="1"/>
</dbReference>
<comment type="caution">
    <text evidence="4">The sequence shown here is derived from an EMBL/GenBank/DDBJ whole genome shotgun (WGS) entry which is preliminary data.</text>
</comment>
<dbReference type="Gene3D" id="2.40.50.40">
    <property type="match status" value="1"/>
</dbReference>
<evidence type="ECO:0000256" key="1">
    <source>
        <dbReference type="ARBA" id="ARBA00004123"/>
    </source>
</evidence>
<keyword evidence="2" id="KW-0539">Nucleus</keyword>
<dbReference type="AlphaFoldDB" id="A0A1M2W5V6"/>
<comment type="subcellular location">
    <subcellularLocation>
        <location evidence="1">Nucleus</location>
    </subcellularLocation>
</comment>
<dbReference type="OrthoDB" id="2273864at2759"/>
<name>A0A1M2W5V6_TRAPU</name>
<evidence type="ECO:0000313" key="5">
    <source>
        <dbReference type="Proteomes" id="UP000184267"/>
    </source>
</evidence>
<dbReference type="InterPro" id="IPR023780">
    <property type="entry name" value="Chromo_domain"/>
</dbReference>
<accession>A0A1M2W5V6</accession>
<reference evidence="4 5" key="1">
    <citation type="submission" date="2016-10" db="EMBL/GenBank/DDBJ databases">
        <title>Genome sequence of the basidiomycete white-rot fungus Trametes pubescens.</title>
        <authorList>
            <person name="Makela M.R."/>
            <person name="Granchi Z."/>
            <person name="Peng M."/>
            <person name="De Vries R.P."/>
            <person name="Grigoriev I."/>
            <person name="Riley R."/>
            <person name="Hilden K."/>
        </authorList>
    </citation>
    <scope>NUCLEOTIDE SEQUENCE [LARGE SCALE GENOMIC DNA]</scope>
    <source>
        <strain evidence="4 5">FBCC735</strain>
    </source>
</reference>
<sequence length="110" mass="13163">METTAPDVTDMPSQPEEVLDSKVVRGGLQYLVKWKDKPRSENTWEKRSNLVKPYKPLLDTFHAQNPTAPRMPTIVIAPRSRRLQLTDPDERQWEYWKGRWDRWRGRCRQD</sequence>
<keyword evidence="5" id="KW-1185">Reference proteome</keyword>